<keyword evidence="2" id="KW-0472">Membrane</keyword>
<protein>
    <recommendedName>
        <fullName evidence="5">C1q domain-containing protein</fullName>
    </recommendedName>
</protein>
<dbReference type="AlphaFoldDB" id="Q254N2"/>
<accession>Q254N2</accession>
<proteinExistence type="predicted"/>
<keyword evidence="2" id="KW-1133">Transmembrane helix</keyword>
<evidence type="ECO:0000256" key="2">
    <source>
        <dbReference type="SAM" id="Phobius"/>
    </source>
</evidence>
<keyword evidence="2" id="KW-0812">Transmembrane</keyword>
<gene>
    <name evidence="3" type="ordered locus">CF0484</name>
</gene>
<dbReference type="Proteomes" id="UP000001260">
    <property type="component" value="Chromosome"/>
</dbReference>
<reference evidence="3 4" key="1">
    <citation type="journal article" date="2006" name="DNA Res.">
        <title>Genome sequence of the cat pathogen, Chlamydophila felis.</title>
        <authorList>
            <person name="Azuma Y."/>
            <person name="Hirakawa H."/>
            <person name="Yamashita A."/>
            <person name="Cai Y."/>
            <person name="Rahman M.A."/>
            <person name="Suzuki H."/>
            <person name="Mitaku S."/>
            <person name="Toh H."/>
            <person name="Goto S."/>
            <person name="Murakami T."/>
            <person name="Sugi K."/>
            <person name="Hayashi H."/>
            <person name="Fukushi H."/>
            <person name="Hattori M."/>
            <person name="Kuhara S."/>
            <person name="Shirai M."/>
        </authorList>
    </citation>
    <scope>NUCLEOTIDE SEQUENCE [LARGE SCALE GENOMIC DNA]</scope>
    <source>
        <strain evidence="3 4">Fe/C-56</strain>
    </source>
</reference>
<organism evidence="3 4">
    <name type="scientific">Chlamydia felis (strain Fe/C-56)</name>
    <name type="common">Chlamydophila felis</name>
    <dbReference type="NCBI Taxonomy" id="264202"/>
    <lineage>
        <taxon>Bacteria</taxon>
        <taxon>Pseudomonadati</taxon>
        <taxon>Chlamydiota</taxon>
        <taxon>Chlamydiia</taxon>
        <taxon>Chlamydiales</taxon>
        <taxon>Chlamydiaceae</taxon>
        <taxon>Chlamydia/Chlamydophila group</taxon>
        <taxon>Chlamydia</taxon>
    </lineage>
</organism>
<dbReference type="OrthoDB" id="19134at2"/>
<feature type="region of interest" description="Disordered" evidence="1">
    <location>
        <begin position="1"/>
        <end position="26"/>
    </location>
</feature>
<feature type="compositionally biased region" description="Polar residues" evidence="1">
    <location>
        <begin position="1"/>
        <end position="18"/>
    </location>
</feature>
<keyword evidence="4" id="KW-1185">Reference proteome</keyword>
<dbReference type="EMBL" id="AP006861">
    <property type="protein sequence ID" value="BAE81256.1"/>
    <property type="molecule type" value="Genomic_DNA"/>
</dbReference>
<dbReference type="STRING" id="264202.gene:10544305"/>
<sequence>MNKQNKLISSSTPSQPTKQAEEFDATGVKDQNLYMDNATLNIEGGLNIQDEFNADKLTVTNDVNSNCDFFIGGDLTGQSGFSLKETTLNGDITLSPNSNNSLHLNNIADPVAPYDALTFNYYKKSCVQAYTCMIDNRGFVSIRENSNLPLKSFSSKDFENYTQLYRNYFNVDTQYIKIKAPGIYQVTFQTTRYSGQHSGNDEVNLFLRLSSGEQYENLCTADTRGRYPRDRTTISLYSIFSVANISTQENNQPKISVFSSAYMSILFSSISVIWFPFASRFSEED</sequence>
<evidence type="ECO:0008006" key="5">
    <source>
        <dbReference type="Google" id="ProtNLM"/>
    </source>
</evidence>
<dbReference type="KEGG" id="cfe:BAE81256.1"/>
<evidence type="ECO:0000313" key="3">
    <source>
        <dbReference type="EMBL" id="BAE81256.1"/>
    </source>
</evidence>
<feature type="transmembrane region" description="Helical" evidence="2">
    <location>
        <begin position="255"/>
        <end position="277"/>
    </location>
</feature>
<evidence type="ECO:0000256" key="1">
    <source>
        <dbReference type="SAM" id="MobiDB-lite"/>
    </source>
</evidence>
<evidence type="ECO:0000313" key="4">
    <source>
        <dbReference type="Proteomes" id="UP000001260"/>
    </source>
</evidence>
<dbReference type="RefSeq" id="WP_011458036.1">
    <property type="nucleotide sequence ID" value="NC_007899.1"/>
</dbReference>
<name>Q254N2_CHLFF</name>
<dbReference type="HOGENOM" id="CLU_975557_0_0_0"/>